<proteinExistence type="predicted"/>
<evidence type="ECO:0000256" key="5">
    <source>
        <dbReference type="ARBA" id="ARBA00023268"/>
    </source>
</evidence>
<dbReference type="CDD" id="cd01647">
    <property type="entry name" value="RT_LTR"/>
    <property type="match status" value="1"/>
</dbReference>
<dbReference type="EMBL" id="OIVN01002768">
    <property type="protein sequence ID" value="SPD06269.1"/>
    <property type="molecule type" value="Genomic_DNA"/>
</dbReference>
<keyword evidence="4" id="KW-0378">Hydrolase</keyword>
<feature type="compositionally biased region" description="Polar residues" evidence="7">
    <location>
        <begin position="42"/>
        <end position="63"/>
    </location>
</feature>
<feature type="domain" description="Reverse transcriptase/retrotransposon-derived protein RNase H-like" evidence="10">
    <location>
        <begin position="1415"/>
        <end position="1513"/>
    </location>
</feature>
<dbReference type="InterPro" id="IPR000477">
    <property type="entry name" value="RT_dom"/>
</dbReference>
<feature type="region of interest" description="Disordered" evidence="7">
    <location>
        <begin position="157"/>
        <end position="177"/>
    </location>
</feature>
<dbReference type="Pfam" id="PF00078">
    <property type="entry name" value="RVT_1"/>
    <property type="match status" value="1"/>
</dbReference>
<organism evidence="11">
    <name type="scientific">Fagus sylvatica</name>
    <name type="common">Beechnut</name>
    <dbReference type="NCBI Taxonomy" id="28930"/>
    <lineage>
        <taxon>Eukaryota</taxon>
        <taxon>Viridiplantae</taxon>
        <taxon>Streptophyta</taxon>
        <taxon>Embryophyta</taxon>
        <taxon>Tracheophyta</taxon>
        <taxon>Spermatophyta</taxon>
        <taxon>Magnoliopsida</taxon>
        <taxon>eudicotyledons</taxon>
        <taxon>Gunneridae</taxon>
        <taxon>Pentapetalae</taxon>
        <taxon>rosids</taxon>
        <taxon>fabids</taxon>
        <taxon>Fagales</taxon>
        <taxon>Fagaceae</taxon>
        <taxon>Fagus</taxon>
    </lineage>
</organism>
<accession>A0A2N9H3R3</accession>
<feature type="coiled-coil region" evidence="6">
    <location>
        <begin position="124"/>
        <end position="151"/>
    </location>
</feature>
<evidence type="ECO:0000256" key="4">
    <source>
        <dbReference type="ARBA" id="ARBA00022759"/>
    </source>
</evidence>
<evidence type="ECO:0000256" key="3">
    <source>
        <dbReference type="ARBA" id="ARBA00022722"/>
    </source>
</evidence>
<dbReference type="InterPro" id="IPR050951">
    <property type="entry name" value="Retrovirus_Pol_polyprotein"/>
</dbReference>
<protein>
    <recommendedName>
        <fullName evidence="12">Reverse transcriptase domain-containing protein</fullName>
    </recommendedName>
</protein>
<evidence type="ECO:0000259" key="10">
    <source>
        <dbReference type="Pfam" id="PF17919"/>
    </source>
</evidence>
<evidence type="ECO:0000256" key="2">
    <source>
        <dbReference type="ARBA" id="ARBA00022695"/>
    </source>
</evidence>
<evidence type="ECO:0000259" key="8">
    <source>
        <dbReference type="Pfam" id="PF00078"/>
    </source>
</evidence>
<evidence type="ECO:0000259" key="9">
    <source>
        <dbReference type="Pfam" id="PF03732"/>
    </source>
</evidence>
<feature type="region of interest" description="Disordered" evidence="7">
    <location>
        <begin position="1"/>
        <end position="114"/>
    </location>
</feature>
<evidence type="ECO:0000256" key="1">
    <source>
        <dbReference type="ARBA" id="ARBA00022679"/>
    </source>
</evidence>
<feature type="domain" description="Reverse transcriptase" evidence="8">
    <location>
        <begin position="1253"/>
        <end position="1352"/>
    </location>
</feature>
<dbReference type="InterPro" id="IPR043128">
    <property type="entry name" value="Rev_trsase/Diguanyl_cyclase"/>
</dbReference>
<dbReference type="SUPFAM" id="SSF56672">
    <property type="entry name" value="DNA/RNA polymerases"/>
    <property type="match status" value="1"/>
</dbReference>
<evidence type="ECO:0000256" key="6">
    <source>
        <dbReference type="SAM" id="Coils"/>
    </source>
</evidence>
<sequence length="1648" mass="187353">MASRKAHIPKTTTKNVRGSTSSSTSTGPMTRNRSKAIGLPTAQRTIGKASTKNLTKAQPQPKTVISLDTLGAGRRTSKSVGDMPLVSEDSTARGNSSYSAPDAESSTDSQSAMMTETAMVDERIVAMERAISKLTKTMEEKDLQIATLMNKLEVHNHGESSNGPIHQRTPQDAQYGGAPQSTLMYSKLYTKRIDSLRMPPGYQPPKFQQFDGKGNPKLHVAHFVETCNNASTDGDLLTKQFVRSLQGNAFDWYTDLELKSIDNWEQMERELLNHFYNTRRTVSMMELTNTKQWKDEPVVDYINQWRLLSLDCKDRLSEASRVEMCIQGMHWGLLYILQGIKPRTFEELATRAHDMELSLASRGEKSLPIAEHHKERKDVKKGDKSSKPMIKESMAIAAEPVRIVAKEKKEERMKGPSQERERRQLTLKEMEEKTYPFPDFDVPGMLEDLLEKEVIKLPECKRLDEMGRTNDPKYCKYHRVVSHTVEKCFVLKDLILRVAKKGKILLDLDEAVRSNHATFTFRSPSPTKTQFPLVSTPGATCKRIQFGTLELVCLPCLEPQEDADIEDKLSSEGKGWTLVTHRKSRKQHNPKPRVTYARERRQTSCSMIPRKGRVMDNLKTQQKGIRIEEVLQKDSYSLITLREFFPKGYFTEDLVTTANMTSCHEIDERDGFVQDLLLDSKPHNQLLFVSGYIREEKISQILIDDGFAVNIMSKVTMKLLGISTEELSKSRLVIQGFNQEGQKAIGIIRLNVIMEDLKTRLFHVIDSKTSYNLLLGRPWLHENGIVPSTLHQCFKYSEDAKFYLNCDMVNDALPEDNKRMREKGKGHSEIPCEDSRLNVAVAPKSHIASKGASPILRYVPLSKRKEGQTPFGLVAEAKVRPNEPAQEKDIAILKSNLTLPLPKLDKVASTKPPLKGFVKSASDSIKEGSLPNKRTKEGFDPKAYRLLAKSGYDFNNPSQLGQLYSDCVEEKLSVSIPTKEGTSHVRRSAFDRLGSPSTSKVASQSKVEKGDTWKKGESEICSLVPSRMKRELAVEVSVGSSLKAKRRTIIHTNRLGKQVDQEEEENETLVLPAYLVTVETDSGSSSSDEEPDEALHAIEDGGQATVDELKELNLGTTHEPRPIFISALLTPAEEKEYLELLTEYKDVFAWTYKQMPGLDPRVAVHRLAIKQEARSVKQAQRRFRPELLPQIKAEVNKLEQARFIREVQFPKWIANIVLVKKKNGHIRVCVDFRDLNRACPKDDFPLPNTELMDEEITAFQTPKGIYCYKVMPFELKNAGATYQRAMQKIFDDILHKIVQCYVDDLVVKTTKREEHIRDLRIVFNRLRKYQLKMNPLKCAFGVTSGKFLGFIIRHRGIKVDQSKIDAIQRMPKPKNLRELQSLQGHLAYIRRFISNLAGRCQPFSRLMKKDTNFEWDEACKNAFESIKKYLLNPPVLGVPIPGKPLILYIAAQEQSLGAFLVQKNEAEKEKALYYLSRKLTGAELKYSPIEKMCLALFFSIHKLRHYMQAHTIHLVAKVDPVKYILSRPVISGRWAKWSVAFQEFEIAYVPQKAIKGQALANFLVDHPIPADWELLDDFPDEDVLYTKILPPWMMFFDGAAHREESGASVVFVSPQKHMLPFAFRLNEHAQIMWPSTKPLSLASKWILT</sequence>
<dbReference type="PANTHER" id="PTHR37984">
    <property type="entry name" value="PROTEIN CBG26694"/>
    <property type="match status" value="1"/>
</dbReference>
<reference evidence="11" key="1">
    <citation type="submission" date="2018-02" db="EMBL/GenBank/DDBJ databases">
        <authorList>
            <person name="Cohen D.B."/>
            <person name="Kent A.D."/>
        </authorList>
    </citation>
    <scope>NUCLEOTIDE SEQUENCE</scope>
</reference>
<keyword evidence="2" id="KW-0548">Nucleotidyltransferase</keyword>
<keyword evidence="6" id="KW-0175">Coiled coil</keyword>
<feature type="compositionally biased region" description="Polar residues" evidence="7">
    <location>
        <begin position="88"/>
        <end position="114"/>
    </location>
</feature>
<dbReference type="Gene3D" id="3.10.10.10">
    <property type="entry name" value="HIV Type 1 Reverse Transcriptase, subunit A, domain 1"/>
    <property type="match status" value="2"/>
</dbReference>
<dbReference type="GO" id="GO:0004519">
    <property type="term" value="F:endonuclease activity"/>
    <property type="evidence" value="ECO:0007669"/>
    <property type="project" value="UniProtKB-KW"/>
</dbReference>
<evidence type="ECO:0000256" key="7">
    <source>
        <dbReference type="SAM" id="MobiDB-lite"/>
    </source>
</evidence>
<keyword evidence="4" id="KW-0255">Endonuclease</keyword>
<dbReference type="Pfam" id="PF17919">
    <property type="entry name" value="RT_RNaseH_2"/>
    <property type="match status" value="1"/>
</dbReference>
<feature type="compositionally biased region" description="Polar residues" evidence="7">
    <location>
        <begin position="159"/>
        <end position="172"/>
    </location>
</feature>
<dbReference type="Gene3D" id="2.40.70.10">
    <property type="entry name" value="Acid Proteases"/>
    <property type="match status" value="1"/>
</dbReference>
<dbReference type="InterPro" id="IPR021109">
    <property type="entry name" value="Peptidase_aspartic_dom_sf"/>
</dbReference>
<feature type="domain" description="Retrotransposon gag" evidence="9">
    <location>
        <begin position="241"/>
        <end position="330"/>
    </location>
</feature>
<evidence type="ECO:0008006" key="12">
    <source>
        <dbReference type="Google" id="ProtNLM"/>
    </source>
</evidence>
<gene>
    <name evidence="11" type="ORF">FSB_LOCUS34151</name>
</gene>
<keyword evidence="3" id="KW-0540">Nuclease</keyword>
<dbReference type="Gene3D" id="3.30.70.270">
    <property type="match status" value="2"/>
</dbReference>
<dbReference type="Pfam" id="PF03732">
    <property type="entry name" value="Retrotrans_gag"/>
    <property type="match status" value="1"/>
</dbReference>
<feature type="region of interest" description="Disordered" evidence="7">
    <location>
        <begin position="363"/>
        <end position="387"/>
    </location>
</feature>
<keyword evidence="5" id="KW-0511">Multifunctional enzyme</keyword>
<dbReference type="GO" id="GO:0016779">
    <property type="term" value="F:nucleotidyltransferase activity"/>
    <property type="evidence" value="ECO:0007669"/>
    <property type="project" value="UniProtKB-KW"/>
</dbReference>
<dbReference type="FunFam" id="3.30.70.270:FF:000020">
    <property type="entry name" value="Transposon Tf2-6 polyprotein-like Protein"/>
    <property type="match status" value="1"/>
</dbReference>
<name>A0A2N9H3R3_FAGSY</name>
<keyword evidence="1" id="KW-0808">Transferase</keyword>
<dbReference type="InterPro" id="IPR041577">
    <property type="entry name" value="RT_RNaseH_2"/>
</dbReference>
<dbReference type="InterPro" id="IPR043502">
    <property type="entry name" value="DNA/RNA_pol_sf"/>
</dbReference>
<evidence type="ECO:0000313" key="11">
    <source>
        <dbReference type="EMBL" id="SPD06269.1"/>
    </source>
</evidence>
<dbReference type="PANTHER" id="PTHR37984:SF5">
    <property type="entry name" value="PROTEIN NYNRIN-LIKE"/>
    <property type="match status" value="1"/>
</dbReference>
<dbReference type="FunFam" id="3.10.10.10:FF:000003">
    <property type="entry name" value="Retrovirus-related Pol polyprotein from transposon 297-like Protein"/>
    <property type="match status" value="1"/>
</dbReference>
<dbReference type="InterPro" id="IPR005162">
    <property type="entry name" value="Retrotrans_gag_dom"/>
</dbReference>
<dbReference type="CDD" id="cd00303">
    <property type="entry name" value="retropepsin_like"/>
    <property type="match status" value="1"/>
</dbReference>